<dbReference type="RefSeq" id="XP_025426433.1">
    <property type="nucleotide sequence ID" value="XM_025576568.1"/>
</dbReference>
<evidence type="ECO:0000313" key="2">
    <source>
        <dbReference type="Proteomes" id="UP000248349"/>
    </source>
</evidence>
<dbReference type="GeneID" id="37077797"/>
<reference evidence="1 2" key="1">
    <citation type="submission" date="2016-12" db="EMBL/GenBank/DDBJ databases">
        <title>The genomes of Aspergillus section Nigri reveals drivers in fungal speciation.</title>
        <authorList>
            <consortium name="DOE Joint Genome Institute"/>
            <person name="Vesth T.C."/>
            <person name="Nybo J."/>
            <person name="Theobald S."/>
            <person name="Brandl J."/>
            <person name="Frisvad J.C."/>
            <person name="Nielsen K.F."/>
            <person name="Lyhne E.K."/>
            <person name="Kogle M.E."/>
            <person name="Kuo A."/>
            <person name="Riley R."/>
            <person name="Clum A."/>
            <person name="Nolan M."/>
            <person name="Lipzen A."/>
            <person name="Salamov A."/>
            <person name="Henrissat B."/>
            <person name="Wiebenga A."/>
            <person name="De Vries R.P."/>
            <person name="Grigoriev I.V."/>
            <person name="Mortensen U.H."/>
            <person name="Andersen M.R."/>
            <person name="Baker S.E."/>
        </authorList>
    </citation>
    <scope>NUCLEOTIDE SEQUENCE [LARGE SCALE GENOMIC DNA]</scope>
    <source>
        <strain evidence="1 2">JOP 1030-1</strain>
    </source>
</reference>
<dbReference type="EMBL" id="KZ821285">
    <property type="protein sequence ID" value="PYH40451.1"/>
    <property type="molecule type" value="Genomic_DNA"/>
</dbReference>
<dbReference type="Proteomes" id="UP000248349">
    <property type="component" value="Unassembled WGS sequence"/>
</dbReference>
<keyword evidence="2" id="KW-1185">Reference proteome</keyword>
<proteinExistence type="predicted"/>
<evidence type="ECO:0000313" key="1">
    <source>
        <dbReference type="EMBL" id="PYH40451.1"/>
    </source>
</evidence>
<organism evidence="1 2">
    <name type="scientific">Aspergillus saccharolyticus JOP 1030-1</name>
    <dbReference type="NCBI Taxonomy" id="1450539"/>
    <lineage>
        <taxon>Eukaryota</taxon>
        <taxon>Fungi</taxon>
        <taxon>Dikarya</taxon>
        <taxon>Ascomycota</taxon>
        <taxon>Pezizomycotina</taxon>
        <taxon>Eurotiomycetes</taxon>
        <taxon>Eurotiomycetidae</taxon>
        <taxon>Eurotiales</taxon>
        <taxon>Aspergillaceae</taxon>
        <taxon>Aspergillus</taxon>
        <taxon>Aspergillus subgen. Circumdati</taxon>
    </lineage>
</organism>
<sequence length="112" mass="12994">MPCLILENYPLAWIDVKTTNYDIIFHRLKISSEKIPLLLEDFGTAPFYFKDQAIISGSLYYILAKPPSTKVLAKYYRVKTKGYINNTNSICFAWIFREVLESQSKPSVKFSE</sequence>
<name>A0A318YZK5_9EURO</name>
<accession>A0A318YZK5</accession>
<gene>
    <name evidence="1" type="ORF">BP01DRAFT_369861</name>
</gene>
<dbReference type="AlphaFoldDB" id="A0A318YZK5"/>
<protein>
    <submittedName>
        <fullName evidence="1">Uncharacterized protein</fullName>
    </submittedName>
</protein>